<name>A0A3E5I8M0_BACOV</name>
<proteinExistence type="predicted"/>
<dbReference type="EMBL" id="QRJR01000006">
    <property type="protein sequence ID" value="RHH48155.1"/>
    <property type="molecule type" value="Genomic_DNA"/>
</dbReference>
<comment type="caution">
    <text evidence="1">The sequence shown here is derived from an EMBL/GenBank/DDBJ whole genome shotgun (WGS) entry which is preliminary data.</text>
</comment>
<evidence type="ECO:0000313" key="2">
    <source>
        <dbReference type="Proteomes" id="UP000283329"/>
    </source>
</evidence>
<dbReference type="Proteomes" id="UP000283329">
    <property type="component" value="Unassembled WGS sequence"/>
</dbReference>
<accession>A0A3E5I8M0</accession>
<protein>
    <submittedName>
        <fullName evidence="1">Uncharacterized protein</fullName>
    </submittedName>
</protein>
<organism evidence="1 2">
    <name type="scientific">Bacteroides ovatus</name>
    <dbReference type="NCBI Taxonomy" id="28116"/>
    <lineage>
        <taxon>Bacteria</taxon>
        <taxon>Pseudomonadati</taxon>
        <taxon>Bacteroidota</taxon>
        <taxon>Bacteroidia</taxon>
        <taxon>Bacteroidales</taxon>
        <taxon>Bacteroidaceae</taxon>
        <taxon>Bacteroides</taxon>
    </lineage>
</organism>
<dbReference type="AlphaFoldDB" id="A0A3E5I8M0"/>
<evidence type="ECO:0000313" key="1">
    <source>
        <dbReference type="EMBL" id="RHH48155.1"/>
    </source>
</evidence>
<dbReference type="RefSeq" id="WP_004325817.1">
    <property type="nucleotide sequence ID" value="NZ_BAABYV010000001.1"/>
</dbReference>
<reference evidence="1 2" key="1">
    <citation type="submission" date="2018-08" db="EMBL/GenBank/DDBJ databases">
        <title>A genome reference for cultivated species of the human gut microbiota.</title>
        <authorList>
            <person name="Zou Y."/>
            <person name="Xue W."/>
            <person name="Luo G."/>
        </authorList>
    </citation>
    <scope>NUCLEOTIDE SEQUENCE [LARGE SCALE GENOMIC DNA]</scope>
    <source>
        <strain evidence="1 2">AM17-48</strain>
    </source>
</reference>
<gene>
    <name evidence="1" type="ORF">DW206_08640</name>
</gene>
<sequence>MMNMNLELIVRPYVDKVEKWEFDEVVLEYSGAVKISFKYGGRKVGDTLTFCKKDLARVFLDLLGGSVKGDDKIKLVCQACLDFSEHC</sequence>